<organism evidence="1 2">
    <name type="scientific">Puccinia sorghi</name>
    <dbReference type="NCBI Taxonomy" id="27349"/>
    <lineage>
        <taxon>Eukaryota</taxon>
        <taxon>Fungi</taxon>
        <taxon>Dikarya</taxon>
        <taxon>Basidiomycota</taxon>
        <taxon>Pucciniomycotina</taxon>
        <taxon>Pucciniomycetes</taxon>
        <taxon>Pucciniales</taxon>
        <taxon>Pucciniaceae</taxon>
        <taxon>Puccinia</taxon>
    </lineage>
</organism>
<gene>
    <name evidence="1" type="ORF">VP01_3721g1</name>
</gene>
<sequence>PQREAVSEFELAEAITFGLVTDLKMKVHNFQLLPTSPFLYASFKHRVAAFDENLPCRAPAKAKTTTPAAQGSSSKPK</sequence>
<protein>
    <submittedName>
        <fullName evidence="1">Uncharacterized protein</fullName>
    </submittedName>
</protein>
<proteinExistence type="predicted"/>
<comment type="caution">
    <text evidence="1">The sequence shown here is derived from an EMBL/GenBank/DDBJ whole genome shotgun (WGS) entry which is preliminary data.</text>
</comment>
<accession>A0A0L6UU58</accession>
<feature type="non-terminal residue" evidence="1">
    <location>
        <position position="77"/>
    </location>
</feature>
<evidence type="ECO:0000313" key="1">
    <source>
        <dbReference type="EMBL" id="KNZ52029.1"/>
    </source>
</evidence>
<dbReference type="VEuPathDB" id="FungiDB:VP01_3721g1"/>
<dbReference type="OrthoDB" id="2507360at2759"/>
<keyword evidence="2" id="KW-1185">Reference proteome</keyword>
<dbReference type="EMBL" id="LAVV01008748">
    <property type="protein sequence ID" value="KNZ52029.1"/>
    <property type="molecule type" value="Genomic_DNA"/>
</dbReference>
<dbReference type="AlphaFoldDB" id="A0A0L6UU58"/>
<evidence type="ECO:0000313" key="2">
    <source>
        <dbReference type="Proteomes" id="UP000037035"/>
    </source>
</evidence>
<dbReference type="Proteomes" id="UP000037035">
    <property type="component" value="Unassembled WGS sequence"/>
</dbReference>
<name>A0A0L6UU58_9BASI</name>
<reference evidence="1 2" key="1">
    <citation type="submission" date="2015-08" db="EMBL/GenBank/DDBJ databases">
        <title>Next Generation Sequencing and Analysis of the Genome of Puccinia sorghi L Schw, the Causal Agent of Maize Common Rust.</title>
        <authorList>
            <person name="Rochi L."/>
            <person name="Burguener G."/>
            <person name="Darino M."/>
            <person name="Turjanski A."/>
            <person name="Kreff E."/>
            <person name="Dieguez M.J."/>
            <person name="Sacco F."/>
        </authorList>
    </citation>
    <scope>NUCLEOTIDE SEQUENCE [LARGE SCALE GENOMIC DNA]</scope>
    <source>
        <strain evidence="1 2">RO10H11247</strain>
    </source>
</reference>
<feature type="non-terminal residue" evidence="1">
    <location>
        <position position="1"/>
    </location>
</feature>